<evidence type="ECO:0000259" key="8">
    <source>
        <dbReference type="Pfam" id="PF06429"/>
    </source>
</evidence>
<dbReference type="InterPro" id="IPR010930">
    <property type="entry name" value="Flg_bb/hook_C_dom"/>
</dbReference>
<evidence type="ECO:0000259" key="7">
    <source>
        <dbReference type="Pfam" id="PF00460"/>
    </source>
</evidence>
<keyword evidence="10" id="KW-0282">Flagellum</keyword>
<dbReference type="KEGG" id="talb:FTW19_15840"/>
<evidence type="ECO:0000256" key="6">
    <source>
        <dbReference type="RuleBase" id="RU362116"/>
    </source>
</evidence>
<evidence type="ECO:0000313" key="11">
    <source>
        <dbReference type="Proteomes" id="UP000321820"/>
    </source>
</evidence>
<evidence type="ECO:0000256" key="4">
    <source>
        <dbReference type="ARBA" id="ARBA00038560"/>
    </source>
</evidence>
<dbReference type="Proteomes" id="UP000321820">
    <property type="component" value="Chromosome"/>
</dbReference>
<evidence type="ECO:0000256" key="1">
    <source>
        <dbReference type="ARBA" id="ARBA00004117"/>
    </source>
</evidence>
<proteinExistence type="inferred from homology"/>
<dbReference type="OrthoDB" id="9804559at2"/>
<gene>
    <name evidence="10" type="ORF">FTW19_15840</name>
</gene>
<evidence type="ECO:0000256" key="2">
    <source>
        <dbReference type="ARBA" id="ARBA00009677"/>
    </source>
</evidence>
<dbReference type="GO" id="GO:0071978">
    <property type="term" value="P:bacterial-type flagellum-dependent swarming motility"/>
    <property type="evidence" value="ECO:0007669"/>
    <property type="project" value="TreeGrafter"/>
</dbReference>
<accession>A0A5B9EAZ0</accession>
<dbReference type="Pfam" id="PF06429">
    <property type="entry name" value="Flg_bbr_C"/>
    <property type="match status" value="1"/>
</dbReference>
<dbReference type="InterPro" id="IPR001444">
    <property type="entry name" value="Flag_bb_rod_N"/>
</dbReference>
<comment type="subunit">
    <text evidence="4 6">The basal body constitutes a major portion of the flagellar organelle and consists of five rings (E,L,P,S, and M) mounted on a central rod. The rod consists of about 26 subunits of FlgG in the distal portion, and FlgB, FlgC and FlgF are thought to build up the proximal portion of the rod with about 6 subunits each.</text>
</comment>
<dbReference type="InterPro" id="IPR037925">
    <property type="entry name" value="FlgE/F/G-like"/>
</dbReference>
<keyword evidence="11" id="KW-1185">Reference proteome</keyword>
<comment type="similarity">
    <text evidence="2 6">Belongs to the flagella basal body rod proteins family.</text>
</comment>
<keyword evidence="10" id="KW-0966">Cell projection</keyword>
<comment type="subcellular location">
    <subcellularLocation>
        <location evidence="1 6">Bacterial flagellum basal body</location>
    </subcellularLocation>
</comment>
<feature type="domain" description="Flagellar basal body rod protein N-terminal" evidence="7">
    <location>
        <begin position="9"/>
        <end position="34"/>
    </location>
</feature>
<feature type="domain" description="Flagellar hook protein FlgE/F/G-like D1" evidence="9">
    <location>
        <begin position="91"/>
        <end position="155"/>
    </location>
</feature>
<sequence>MSSGIYAIYSALQSRTQALDTAANNLANVGAHGFRAQRDYFRSLMDAADTQGQPDASQVGRAVNNYNLLGGNRLDTAQGQIETTGNPLDLALQGNGYFGIKTAQGTRYTRDGGFQRSENGTLVTQHGDAVLNQSGAPITLPSGQVHIAENGMISVSGPEGSAIVGQIGVFDFGPGQLTNQGTNLFAAADGATPQTGTAVVRQGALEGSNEDAIHGTMELILTQRQTEMMQKALSIFNSFDKTAGEDLGRI</sequence>
<dbReference type="Pfam" id="PF00460">
    <property type="entry name" value="Flg_bb_rod"/>
    <property type="match status" value="1"/>
</dbReference>
<keyword evidence="10" id="KW-0969">Cilium</keyword>
<evidence type="ECO:0000259" key="9">
    <source>
        <dbReference type="Pfam" id="PF22692"/>
    </source>
</evidence>
<dbReference type="InterPro" id="IPR020013">
    <property type="entry name" value="Flagellar_FlgE/F/G"/>
</dbReference>
<evidence type="ECO:0000256" key="5">
    <source>
        <dbReference type="ARBA" id="ARBA00040228"/>
    </source>
</evidence>
<keyword evidence="3 6" id="KW-0975">Bacterial flagellum</keyword>
<feature type="domain" description="Flagellar basal-body/hook protein C-terminal" evidence="8">
    <location>
        <begin position="201"/>
        <end position="240"/>
    </location>
</feature>
<dbReference type="EMBL" id="CP042806">
    <property type="protein sequence ID" value="QEE29333.1"/>
    <property type="molecule type" value="Genomic_DNA"/>
</dbReference>
<name>A0A5B9EAZ0_9BACT</name>
<evidence type="ECO:0000256" key="3">
    <source>
        <dbReference type="ARBA" id="ARBA00023143"/>
    </source>
</evidence>
<organism evidence="10 11">
    <name type="scientific">Terriglobus albidus</name>
    <dbReference type="NCBI Taxonomy" id="1592106"/>
    <lineage>
        <taxon>Bacteria</taxon>
        <taxon>Pseudomonadati</taxon>
        <taxon>Acidobacteriota</taxon>
        <taxon>Terriglobia</taxon>
        <taxon>Terriglobales</taxon>
        <taxon>Acidobacteriaceae</taxon>
        <taxon>Terriglobus</taxon>
    </lineage>
</organism>
<dbReference type="Pfam" id="PF22692">
    <property type="entry name" value="LlgE_F_G_D1"/>
    <property type="match status" value="1"/>
</dbReference>
<reference evidence="10 11" key="1">
    <citation type="submission" date="2019-08" db="EMBL/GenBank/DDBJ databases">
        <title>Complete genome sequence of Terriglobus albidus strain ORNL.</title>
        <authorList>
            <person name="Podar M."/>
        </authorList>
    </citation>
    <scope>NUCLEOTIDE SEQUENCE [LARGE SCALE GENOMIC DNA]</scope>
    <source>
        <strain evidence="10 11">ORNL</strain>
    </source>
</reference>
<evidence type="ECO:0000313" key="10">
    <source>
        <dbReference type="EMBL" id="QEE29333.1"/>
    </source>
</evidence>
<protein>
    <recommendedName>
        <fullName evidence="5 6">Flagellar basal-body rod protein FlgF</fullName>
    </recommendedName>
</protein>
<dbReference type="PANTHER" id="PTHR30435">
    <property type="entry name" value="FLAGELLAR PROTEIN"/>
    <property type="match status" value="1"/>
</dbReference>
<dbReference type="AlphaFoldDB" id="A0A5B9EAZ0"/>
<dbReference type="GO" id="GO:0030694">
    <property type="term" value="C:bacterial-type flagellum basal body, rod"/>
    <property type="evidence" value="ECO:0007669"/>
    <property type="project" value="UniProtKB-UniRule"/>
</dbReference>
<dbReference type="InterPro" id="IPR053967">
    <property type="entry name" value="LlgE_F_G-like_D1"/>
</dbReference>
<dbReference type="NCBIfam" id="TIGR03506">
    <property type="entry name" value="FlgEFG_subfam"/>
    <property type="match status" value="1"/>
</dbReference>
<dbReference type="RefSeq" id="WP_147648526.1">
    <property type="nucleotide sequence ID" value="NZ_CP042806.1"/>
</dbReference>
<dbReference type="SUPFAM" id="SSF117143">
    <property type="entry name" value="Flagellar hook protein flgE"/>
    <property type="match status" value="1"/>
</dbReference>
<dbReference type="PANTHER" id="PTHR30435:SF18">
    <property type="entry name" value="FLAGELLAR BASAL-BODY ROD PROTEIN FLGF"/>
    <property type="match status" value="1"/>
</dbReference>